<accession>A0ABU1MIN3</accession>
<protein>
    <submittedName>
        <fullName evidence="1">Uncharacterized protein (DUF1800 family)</fullName>
    </submittedName>
</protein>
<gene>
    <name evidence="1" type="ORF">J2792_001071</name>
</gene>
<reference evidence="1 2" key="1">
    <citation type="submission" date="2023-07" db="EMBL/GenBank/DDBJ databases">
        <title>Sorghum-associated microbial communities from plants grown in Nebraska, USA.</title>
        <authorList>
            <person name="Schachtman D."/>
        </authorList>
    </citation>
    <scope>NUCLEOTIDE SEQUENCE [LARGE SCALE GENOMIC DNA]</scope>
    <source>
        <strain evidence="1 2">DS1027</strain>
    </source>
</reference>
<dbReference type="Pfam" id="PF08811">
    <property type="entry name" value="DUF1800"/>
    <property type="match status" value="1"/>
</dbReference>
<name>A0ABU1MIN3_9SPHN</name>
<evidence type="ECO:0000313" key="2">
    <source>
        <dbReference type="Proteomes" id="UP001184150"/>
    </source>
</evidence>
<sequence>MVSEQPLSPAAIALNRFGLGATPDAASAAALADPHGWLIAQFDHFDVTPPAWAALADARALLSAYQEQQRALRQARAAAPAPAPVPVATTPLPAGPVIAATVPMAGKPARTPEQKQARRDLGEDIHALYRQGVQARAQSALETQAPFVERLVHFWSNHFCVSVDNLPVTALAASFERDAIRPHVLGRFEDMLLAVERHPAMLLYLNQNQSIGPNSPAALRARAKGGADRQRGLNENLAREIMELHTLGVRSGYSQADVTEFARALTGWTVGGINDDAPGDFAFHPQQHEPGTRTIVGKTYAQTGVDQARAVLVDLAHAPATASHVATKLARHFAGDVPPQALVDRLADAFARSRGDLPTLYRALVASPEPWEPRPLKAKTPWEWTISSLRALGVGDIGTLQVATITQQLGQPVWKPGSPAGWDDTAASWIAPDALMRRVEFAQRLAGPRAAQIDARQRVPQVLPGALSAATAEQIAHAESPASALALMLVSPDFLRR</sequence>
<comment type="caution">
    <text evidence="1">The sequence shown here is derived from an EMBL/GenBank/DDBJ whole genome shotgun (WGS) entry which is preliminary data.</text>
</comment>
<keyword evidence="2" id="KW-1185">Reference proteome</keyword>
<dbReference type="Proteomes" id="UP001184150">
    <property type="component" value="Unassembled WGS sequence"/>
</dbReference>
<dbReference type="EMBL" id="JAVDRD010000002">
    <property type="protein sequence ID" value="MDR6510211.1"/>
    <property type="molecule type" value="Genomic_DNA"/>
</dbReference>
<organism evidence="1 2">
    <name type="scientific">Novosphingobium capsulatum</name>
    <dbReference type="NCBI Taxonomy" id="13688"/>
    <lineage>
        <taxon>Bacteria</taxon>
        <taxon>Pseudomonadati</taxon>
        <taxon>Pseudomonadota</taxon>
        <taxon>Alphaproteobacteria</taxon>
        <taxon>Sphingomonadales</taxon>
        <taxon>Sphingomonadaceae</taxon>
        <taxon>Novosphingobium</taxon>
    </lineage>
</organism>
<dbReference type="RefSeq" id="WP_309804592.1">
    <property type="nucleotide sequence ID" value="NZ_JAVDRD010000002.1"/>
</dbReference>
<evidence type="ECO:0000313" key="1">
    <source>
        <dbReference type="EMBL" id="MDR6510211.1"/>
    </source>
</evidence>
<proteinExistence type="predicted"/>
<dbReference type="InterPro" id="IPR014917">
    <property type="entry name" value="DUF1800"/>
</dbReference>